<comment type="subcellular location">
    <subcellularLocation>
        <location evidence="1">Membrane</location>
        <topology evidence="1">Single-pass type I membrane protein</topology>
    </subcellularLocation>
</comment>
<dbReference type="InterPro" id="IPR013783">
    <property type="entry name" value="Ig-like_fold"/>
</dbReference>
<evidence type="ECO:0000256" key="9">
    <source>
        <dbReference type="ARBA" id="ARBA00023157"/>
    </source>
</evidence>
<feature type="signal peptide" evidence="13">
    <location>
        <begin position="1"/>
        <end position="21"/>
    </location>
</feature>
<keyword evidence="16" id="KW-1185">Reference proteome</keyword>
<dbReference type="Proteomes" id="UP000694547">
    <property type="component" value="Chromosome 11"/>
</dbReference>
<dbReference type="FunFam" id="2.60.40.10:FF:000820">
    <property type="entry name" value="SLAM family member 7"/>
    <property type="match status" value="1"/>
</dbReference>
<organism evidence="15 16">
    <name type="scientific">Peromyscus maniculatus bairdii</name>
    <name type="common">Prairie deer mouse</name>
    <dbReference type="NCBI Taxonomy" id="230844"/>
    <lineage>
        <taxon>Eukaryota</taxon>
        <taxon>Metazoa</taxon>
        <taxon>Chordata</taxon>
        <taxon>Craniata</taxon>
        <taxon>Vertebrata</taxon>
        <taxon>Euteleostomi</taxon>
        <taxon>Mammalia</taxon>
        <taxon>Eutheria</taxon>
        <taxon>Euarchontoglires</taxon>
        <taxon>Glires</taxon>
        <taxon>Rodentia</taxon>
        <taxon>Myomorpha</taxon>
        <taxon>Muroidea</taxon>
        <taxon>Cricetidae</taxon>
        <taxon>Neotominae</taxon>
        <taxon>Peromyscus</taxon>
    </lineage>
</organism>
<reference evidence="15 16" key="1">
    <citation type="submission" date="2018-10" db="EMBL/GenBank/DDBJ databases">
        <title>Improved assembly of the deer mouse Peromyscus maniculatus genome.</title>
        <authorList>
            <person name="Lassance J.-M."/>
            <person name="Hoekstra H.E."/>
        </authorList>
    </citation>
    <scope>NUCLEOTIDE SEQUENCE [LARGE SCALE GENOMIC DNA]</scope>
</reference>
<keyword evidence="11" id="KW-0393">Immunoglobulin domain</keyword>
<keyword evidence="2" id="KW-0399">Innate immunity</keyword>
<evidence type="ECO:0000313" key="16">
    <source>
        <dbReference type="Proteomes" id="UP000694547"/>
    </source>
</evidence>
<evidence type="ECO:0000256" key="5">
    <source>
        <dbReference type="ARBA" id="ARBA00022859"/>
    </source>
</evidence>
<evidence type="ECO:0000256" key="10">
    <source>
        <dbReference type="ARBA" id="ARBA00023180"/>
    </source>
</evidence>
<evidence type="ECO:0000256" key="8">
    <source>
        <dbReference type="ARBA" id="ARBA00023136"/>
    </source>
</evidence>
<evidence type="ECO:0000256" key="1">
    <source>
        <dbReference type="ARBA" id="ARBA00004479"/>
    </source>
</evidence>
<reference evidence="15" key="2">
    <citation type="submission" date="2025-08" db="UniProtKB">
        <authorList>
            <consortium name="Ensembl"/>
        </authorList>
    </citation>
    <scope>IDENTIFICATION</scope>
</reference>
<dbReference type="Pfam" id="PF07686">
    <property type="entry name" value="V-set"/>
    <property type="match status" value="1"/>
</dbReference>
<keyword evidence="9" id="KW-1015">Disulfide bond</keyword>
<evidence type="ECO:0000256" key="12">
    <source>
        <dbReference type="SAM" id="Phobius"/>
    </source>
</evidence>
<evidence type="ECO:0000256" key="13">
    <source>
        <dbReference type="SAM" id="SignalP"/>
    </source>
</evidence>
<evidence type="ECO:0000313" key="15">
    <source>
        <dbReference type="Ensembl" id="ENSPEMP00000035788.1"/>
    </source>
</evidence>
<dbReference type="GO" id="GO:0042110">
    <property type="term" value="P:T cell activation"/>
    <property type="evidence" value="ECO:0007669"/>
    <property type="project" value="TreeGrafter"/>
</dbReference>
<feature type="domain" description="Ig-like" evidence="14">
    <location>
        <begin position="129"/>
        <end position="209"/>
    </location>
</feature>
<dbReference type="SUPFAM" id="SSF48726">
    <property type="entry name" value="Immunoglobulin"/>
    <property type="match status" value="2"/>
</dbReference>
<dbReference type="GO" id="GO:0042802">
    <property type="term" value="F:identical protein binding"/>
    <property type="evidence" value="ECO:0007669"/>
    <property type="project" value="Ensembl"/>
</dbReference>
<keyword evidence="6 12" id="KW-1133">Transmembrane helix</keyword>
<evidence type="ECO:0000256" key="7">
    <source>
        <dbReference type="ARBA" id="ARBA00023130"/>
    </source>
</evidence>
<keyword evidence="7" id="KW-1064">Adaptive immunity</keyword>
<dbReference type="InterPro" id="IPR015631">
    <property type="entry name" value="CD2/SLAM_rcpt"/>
</dbReference>
<evidence type="ECO:0000256" key="3">
    <source>
        <dbReference type="ARBA" id="ARBA00022692"/>
    </source>
</evidence>
<evidence type="ECO:0000259" key="14">
    <source>
        <dbReference type="PROSITE" id="PS50835"/>
    </source>
</evidence>
<dbReference type="InterPro" id="IPR007110">
    <property type="entry name" value="Ig-like_dom"/>
</dbReference>
<dbReference type="PANTHER" id="PTHR12080">
    <property type="entry name" value="SIGNALING LYMPHOCYTIC ACTIVATION MOLECULE"/>
    <property type="match status" value="1"/>
</dbReference>
<keyword evidence="4 13" id="KW-0732">Signal</keyword>
<dbReference type="Ensembl" id="ENSPEMT00000036220.1">
    <property type="protein sequence ID" value="ENSPEMP00000035788.1"/>
    <property type="gene ID" value="ENSPEMG00000008186.2"/>
</dbReference>
<dbReference type="GO" id="GO:0045087">
    <property type="term" value="P:innate immune response"/>
    <property type="evidence" value="ECO:0007669"/>
    <property type="project" value="UniProtKB-KW"/>
</dbReference>
<keyword evidence="8 12" id="KW-0472">Membrane</keyword>
<evidence type="ECO:0000256" key="6">
    <source>
        <dbReference type="ARBA" id="ARBA00022989"/>
    </source>
</evidence>
<evidence type="ECO:0000256" key="2">
    <source>
        <dbReference type="ARBA" id="ARBA00022588"/>
    </source>
</evidence>
<dbReference type="GO" id="GO:0009897">
    <property type="term" value="C:external side of plasma membrane"/>
    <property type="evidence" value="ECO:0007669"/>
    <property type="project" value="TreeGrafter"/>
</dbReference>
<evidence type="ECO:0000256" key="4">
    <source>
        <dbReference type="ARBA" id="ARBA00022729"/>
    </source>
</evidence>
<dbReference type="PROSITE" id="PS50835">
    <property type="entry name" value="IG_LIKE"/>
    <property type="match status" value="1"/>
</dbReference>
<evidence type="ECO:0000256" key="11">
    <source>
        <dbReference type="ARBA" id="ARBA00023319"/>
    </source>
</evidence>
<dbReference type="GeneTree" id="ENSGT01030000234540"/>
<dbReference type="FunFam" id="2.60.40.10:FF:000470">
    <property type="entry name" value="SLAM family member 7"/>
    <property type="match status" value="1"/>
</dbReference>
<keyword evidence="3 12" id="KW-0812">Transmembrane</keyword>
<reference evidence="15" key="3">
    <citation type="submission" date="2025-09" db="UniProtKB">
        <authorList>
            <consortium name="Ensembl"/>
        </authorList>
    </citation>
    <scope>IDENTIFICATION</scope>
</reference>
<keyword evidence="10" id="KW-0325">Glycoprotein</keyword>
<feature type="chain" id="PRO_5034382952" evidence="13">
    <location>
        <begin position="22"/>
        <end position="333"/>
    </location>
</feature>
<dbReference type="PANTHER" id="PTHR12080:SF46">
    <property type="entry name" value="SLAM FAMILY MEMBER 7"/>
    <property type="match status" value="1"/>
</dbReference>
<dbReference type="InterPro" id="IPR036179">
    <property type="entry name" value="Ig-like_dom_sf"/>
</dbReference>
<protein>
    <submittedName>
        <fullName evidence="15">SLAM family member 7</fullName>
    </submittedName>
</protein>
<feature type="transmembrane region" description="Helical" evidence="12">
    <location>
        <begin position="224"/>
        <end position="245"/>
    </location>
</feature>
<dbReference type="GO" id="GO:0002250">
    <property type="term" value="P:adaptive immune response"/>
    <property type="evidence" value="ECO:0007669"/>
    <property type="project" value="UniProtKB-KW"/>
</dbReference>
<dbReference type="AlphaFoldDB" id="A0A8C8W4X1"/>
<sequence length="333" mass="37482">MAGFSTFIIFTSVFCQLTVTATSGTLKEVVGALGGSVTFPLNFTEKHVETIIWNFRSISLAIKAKGDVLVLQNHNKNRIVFPDGNYSMKLSQLKKSDSGVYRVEIHSSSLQYPFIQEYVLYVYEHLSRPKVTMDEQDKNGTCITNLTCSMEEGGDNVTYSWKALGQEVNEIHDGAILPISWRLGEKDKTLICMARNPISHSSSTPIFVQNLCEDAAKDLNSSRVIIYIIPLLITLSFLVFVILLTMRTEKRKGSKDDMERVDSHQEKPNFCPQLEENTEYDTIPYVNGTRLEEDAANTLYSIVQIPKSVRTFTAEPHLNCGSVFLVHVQIHIS</sequence>
<dbReference type="Gene3D" id="2.60.40.10">
    <property type="entry name" value="Immunoglobulins"/>
    <property type="match status" value="2"/>
</dbReference>
<keyword evidence="5" id="KW-0391">Immunity</keyword>
<accession>A0A8C8W4X1</accession>
<dbReference type="InterPro" id="IPR013106">
    <property type="entry name" value="Ig_V-set"/>
</dbReference>
<proteinExistence type="predicted"/>
<name>A0A8C8W4X1_PERMB</name>